<proteinExistence type="predicted"/>
<evidence type="ECO:0000313" key="1">
    <source>
        <dbReference type="EMBL" id="KAF7778653.1"/>
    </source>
</evidence>
<comment type="caution">
    <text evidence="1">The sequence shown here is derived from an EMBL/GenBank/DDBJ whole genome shotgun (WGS) entry which is preliminary data.</text>
</comment>
<name>A0A8H7F6F5_AGABI</name>
<dbReference type="EMBL" id="JABXXO010000004">
    <property type="protein sequence ID" value="KAF7778653.1"/>
    <property type="molecule type" value="Genomic_DNA"/>
</dbReference>
<gene>
    <name evidence="1" type="ORF">Agabi119p4_2998</name>
</gene>
<evidence type="ECO:0000313" key="2">
    <source>
        <dbReference type="Proteomes" id="UP000629468"/>
    </source>
</evidence>
<protein>
    <submittedName>
        <fullName evidence="1">Uncharacterized protein</fullName>
    </submittedName>
</protein>
<dbReference type="AlphaFoldDB" id="A0A8H7F6F5"/>
<reference evidence="1 2" key="1">
    <citation type="journal article" name="Sci. Rep.">
        <title>Telomere-to-telomere assembled and centromere annotated genomes of the two main subspecies of the button mushroom Agaricus bisporus reveal especially polymorphic chromosome ends.</title>
        <authorList>
            <person name="Sonnenberg A.S.M."/>
            <person name="Sedaghat-Telgerd N."/>
            <person name="Lavrijssen B."/>
            <person name="Ohm R.A."/>
            <person name="Hendrickx P.M."/>
            <person name="Scholtmeijer K."/>
            <person name="Baars J.J.P."/>
            <person name="van Peer A."/>
        </authorList>
    </citation>
    <scope>NUCLEOTIDE SEQUENCE [LARGE SCALE GENOMIC DNA]</scope>
    <source>
        <strain evidence="1 2">H119_p4</strain>
    </source>
</reference>
<organism evidence="1 2">
    <name type="scientific">Agaricus bisporus var. burnettii</name>
    <dbReference type="NCBI Taxonomy" id="192524"/>
    <lineage>
        <taxon>Eukaryota</taxon>
        <taxon>Fungi</taxon>
        <taxon>Dikarya</taxon>
        <taxon>Basidiomycota</taxon>
        <taxon>Agaricomycotina</taxon>
        <taxon>Agaricomycetes</taxon>
        <taxon>Agaricomycetidae</taxon>
        <taxon>Agaricales</taxon>
        <taxon>Agaricineae</taxon>
        <taxon>Agaricaceae</taxon>
        <taxon>Agaricus</taxon>
    </lineage>
</organism>
<accession>A0A8H7F6F5</accession>
<sequence length="347" mass="38901">MSTRNGVHNRIHTLRGEQFRHLQNLRGSSLSSYLDKYPWRTFPPVSSTLPCRSISDDIRGSTSWRAEALSLVLYHLSTNGQTPSTLCGGRSFAAATPRIPSLSLLCLQQFLTICTTSEFCDEVVPGIPPHLRKDLIRFSAVHSPMNNIRLYALWEETGHVDGEIILVGPYATLKDDHFNKSSYDHSSITGIPRNENEGNWDWDNEDTESIVPLSTLILLNTTLSTSTLFDLPPTLTHIALINVSTPIPLHRLPKLCPLLTFFDLSYNSWLGTTFIDGLDAEGRGITGTLGDPQPPTDLTTKAIVDLGRVDWLKWNHLKVLGFRGNYVPDDLVTRVNEKRWDDVEIIL</sequence>
<dbReference type="Proteomes" id="UP000629468">
    <property type="component" value="Unassembled WGS sequence"/>
</dbReference>